<dbReference type="InterPro" id="IPR026008">
    <property type="entry name" value="Uridine_kinase"/>
</dbReference>
<keyword evidence="20" id="KW-1185">Reference proteome</keyword>
<evidence type="ECO:0000256" key="8">
    <source>
        <dbReference type="ARBA" id="ARBA00022679"/>
    </source>
</evidence>
<comment type="caution">
    <text evidence="19">The sequence shown here is derived from an EMBL/GenBank/DDBJ whole genome shotgun (WGS) entry which is preliminary data.</text>
</comment>
<evidence type="ECO:0000256" key="9">
    <source>
        <dbReference type="ARBA" id="ARBA00022741"/>
    </source>
</evidence>
<evidence type="ECO:0000256" key="6">
    <source>
        <dbReference type="ARBA" id="ARBA00021478"/>
    </source>
</evidence>
<dbReference type="InterPro" id="IPR000764">
    <property type="entry name" value="Uridine_kinase-like"/>
</dbReference>
<evidence type="ECO:0000259" key="18">
    <source>
        <dbReference type="Pfam" id="PF00485"/>
    </source>
</evidence>
<dbReference type="NCBIfam" id="NF004018">
    <property type="entry name" value="PRK05480.1"/>
    <property type="match status" value="1"/>
</dbReference>
<evidence type="ECO:0000256" key="14">
    <source>
        <dbReference type="ARBA" id="ARBA00047436"/>
    </source>
</evidence>
<evidence type="ECO:0000256" key="4">
    <source>
        <dbReference type="ARBA" id="ARBA00005408"/>
    </source>
</evidence>
<feature type="binding site" evidence="16">
    <location>
        <begin position="28"/>
        <end position="35"/>
    </location>
    <ligand>
        <name>ATP</name>
        <dbReference type="ChEBI" id="CHEBI:30616"/>
    </ligand>
</feature>
<evidence type="ECO:0000256" key="16">
    <source>
        <dbReference type="HAMAP-Rule" id="MF_00551"/>
    </source>
</evidence>
<comment type="catalytic activity">
    <reaction evidence="15 16 17">
        <text>uridine + ATP = UMP + ADP + H(+)</text>
        <dbReference type="Rhea" id="RHEA:16825"/>
        <dbReference type="ChEBI" id="CHEBI:15378"/>
        <dbReference type="ChEBI" id="CHEBI:16704"/>
        <dbReference type="ChEBI" id="CHEBI:30616"/>
        <dbReference type="ChEBI" id="CHEBI:57865"/>
        <dbReference type="ChEBI" id="CHEBI:456216"/>
        <dbReference type="EC" id="2.7.1.48"/>
    </reaction>
</comment>
<evidence type="ECO:0000256" key="15">
    <source>
        <dbReference type="ARBA" id="ARBA00048909"/>
    </source>
</evidence>
<name>A0ABT9VT96_9BACI</name>
<sequence>MDNKRWTEELHNSLEQPVSKPIVIGLAGGTGSGKTTVAKRIVTSLKEQSIVMIAQDSYYKDQAQMPMEERVKTNYDHPFAFDNDLLLVQIKQLLQYQPIQVPIYNFKEHTRSKETIEVKPKNVIILEGILVLEDERLRELMDMKLFVDTAADVRIIRRMLRDIQERGRTMGSVVEQYLSIVRPMHEQFVEPSKKYADIIIPEGGENQVAIDLMVTKIKSILKKHELLQA</sequence>
<dbReference type="InterPro" id="IPR006083">
    <property type="entry name" value="PRK/URK"/>
</dbReference>
<dbReference type="InterPro" id="IPR027417">
    <property type="entry name" value="P-loop_NTPase"/>
</dbReference>
<evidence type="ECO:0000313" key="19">
    <source>
        <dbReference type="EMBL" id="MDQ0164213.1"/>
    </source>
</evidence>
<accession>A0ABT9VT96</accession>
<comment type="subcellular location">
    <subcellularLocation>
        <location evidence="1 16 17">Cytoplasm</location>
    </subcellularLocation>
</comment>
<dbReference type="EC" id="2.7.1.48" evidence="5 16"/>
<evidence type="ECO:0000256" key="5">
    <source>
        <dbReference type="ARBA" id="ARBA00012137"/>
    </source>
</evidence>
<dbReference type="RefSeq" id="WP_307389486.1">
    <property type="nucleotide sequence ID" value="NZ_BAAADK010000009.1"/>
</dbReference>
<comment type="pathway">
    <text evidence="3 16 17">Pyrimidine metabolism; CTP biosynthesis via salvage pathway; CTP from cytidine: step 1/3.</text>
</comment>
<evidence type="ECO:0000256" key="12">
    <source>
        <dbReference type="ARBA" id="ARBA00030641"/>
    </source>
</evidence>
<dbReference type="CDD" id="cd02023">
    <property type="entry name" value="UMPK"/>
    <property type="match status" value="1"/>
</dbReference>
<evidence type="ECO:0000256" key="1">
    <source>
        <dbReference type="ARBA" id="ARBA00004496"/>
    </source>
</evidence>
<evidence type="ECO:0000256" key="13">
    <source>
        <dbReference type="ARBA" id="ARBA00031452"/>
    </source>
</evidence>
<keyword evidence="10 16" id="KW-0418">Kinase</keyword>
<dbReference type="SUPFAM" id="SSF52540">
    <property type="entry name" value="P-loop containing nucleoside triphosphate hydrolases"/>
    <property type="match status" value="1"/>
</dbReference>
<proteinExistence type="inferred from homology"/>
<evidence type="ECO:0000256" key="10">
    <source>
        <dbReference type="ARBA" id="ARBA00022777"/>
    </source>
</evidence>
<dbReference type="Proteomes" id="UP001235840">
    <property type="component" value="Unassembled WGS sequence"/>
</dbReference>
<dbReference type="HAMAP" id="MF_00551">
    <property type="entry name" value="Uridine_kinase"/>
    <property type="match status" value="1"/>
</dbReference>
<evidence type="ECO:0000256" key="7">
    <source>
        <dbReference type="ARBA" id="ARBA00022490"/>
    </source>
</evidence>
<keyword evidence="8 16" id="KW-0808">Transferase</keyword>
<dbReference type="Gene3D" id="3.40.50.300">
    <property type="entry name" value="P-loop containing nucleotide triphosphate hydrolases"/>
    <property type="match status" value="1"/>
</dbReference>
<dbReference type="Pfam" id="PF00485">
    <property type="entry name" value="PRK"/>
    <property type="match status" value="1"/>
</dbReference>
<evidence type="ECO:0000256" key="2">
    <source>
        <dbReference type="ARBA" id="ARBA00004690"/>
    </source>
</evidence>
<dbReference type="PANTHER" id="PTHR10285">
    <property type="entry name" value="URIDINE KINASE"/>
    <property type="match status" value="1"/>
</dbReference>
<reference evidence="19 20" key="1">
    <citation type="submission" date="2023-07" db="EMBL/GenBank/DDBJ databases">
        <title>Genomic Encyclopedia of Type Strains, Phase IV (KMG-IV): sequencing the most valuable type-strain genomes for metagenomic binning, comparative biology and taxonomic classification.</title>
        <authorList>
            <person name="Goeker M."/>
        </authorList>
    </citation>
    <scope>NUCLEOTIDE SEQUENCE [LARGE SCALE GENOMIC DNA]</scope>
    <source>
        <strain evidence="19 20">DSM 12751</strain>
    </source>
</reference>
<dbReference type="GO" id="GO:0004849">
    <property type="term" value="F:uridine kinase activity"/>
    <property type="evidence" value="ECO:0007669"/>
    <property type="project" value="UniProtKB-EC"/>
</dbReference>
<protein>
    <recommendedName>
        <fullName evidence="6 16">Uridine kinase</fullName>
        <ecNumber evidence="5 16">2.7.1.48</ecNumber>
    </recommendedName>
    <alternativeName>
        <fullName evidence="12 16">Cytidine monophosphokinase</fullName>
    </alternativeName>
    <alternativeName>
        <fullName evidence="13 16">Uridine monophosphokinase</fullName>
    </alternativeName>
</protein>
<gene>
    <name evidence="16" type="primary">udk</name>
    <name evidence="19" type="ORF">J2S11_000112</name>
</gene>
<evidence type="ECO:0000256" key="17">
    <source>
        <dbReference type="RuleBase" id="RU003825"/>
    </source>
</evidence>
<evidence type="ECO:0000256" key="3">
    <source>
        <dbReference type="ARBA" id="ARBA00004784"/>
    </source>
</evidence>
<organism evidence="19 20">
    <name type="scientific">Caldalkalibacillus horti</name>
    <dbReference type="NCBI Taxonomy" id="77523"/>
    <lineage>
        <taxon>Bacteria</taxon>
        <taxon>Bacillati</taxon>
        <taxon>Bacillota</taxon>
        <taxon>Bacilli</taxon>
        <taxon>Bacillales</taxon>
        <taxon>Bacillaceae</taxon>
        <taxon>Caldalkalibacillus</taxon>
    </lineage>
</organism>
<keyword evidence="9 16" id="KW-0547">Nucleotide-binding</keyword>
<evidence type="ECO:0000313" key="20">
    <source>
        <dbReference type="Proteomes" id="UP001235840"/>
    </source>
</evidence>
<keyword evidence="7 16" id="KW-0963">Cytoplasm</keyword>
<dbReference type="PRINTS" id="PR00988">
    <property type="entry name" value="URIDINKINASE"/>
</dbReference>
<comment type="similarity">
    <text evidence="4 16 17">Belongs to the uridine kinase family.</text>
</comment>
<feature type="domain" description="Phosphoribulokinase/uridine kinase" evidence="18">
    <location>
        <begin position="23"/>
        <end position="209"/>
    </location>
</feature>
<comment type="pathway">
    <text evidence="2 16 17">Pyrimidine metabolism; UMP biosynthesis via salvage pathway; UMP from uridine: step 1/1.</text>
</comment>
<comment type="catalytic activity">
    <reaction evidence="14 17">
        <text>cytidine + ATP = CMP + ADP + H(+)</text>
        <dbReference type="Rhea" id="RHEA:24674"/>
        <dbReference type="ChEBI" id="CHEBI:15378"/>
        <dbReference type="ChEBI" id="CHEBI:17562"/>
        <dbReference type="ChEBI" id="CHEBI:30616"/>
        <dbReference type="ChEBI" id="CHEBI:60377"/>
        <dbReference type="ChEBI" id="CHEBI:456216"/>
        <dbReference type="EC" id="2.7.1.48"/>
    </reaction>
</comment>
<keyword evidence="11 16" id="KW-0067">ATP-binding</keyword>
<dbReference type="NCBIfam" id="TIGR00235">
    <property type="entry name" value="udk"/>
    <property type="match status" value="1"/>
</dbReference>
<dbReference type="EMBL" id="JAUSTY010000001">
    <property type="protein sequence ID" value="MDQ0164213.1"/>
    <property type="molecule type" value="Genomic_DNA"/>
</dbReference>
<evidence type="ECO:0000256" key="11">
    <source>
        <dbReference type="ARBA" id="ARBA00022840"/>
    </source>
</evidence>